<keyword evidence="5 7" id="KW-1133">Transmembrane helix</keyword>
<dbReference type="OrthoDB" id="9766798at2"/>
<evidence type="ECO:0000256" key="2">
    <source>
        <dbReference type="ARBA" id="ARBA00007977"/>
    </source>
</evidence>
<dbReference type="EMBL" id="PPTS01000006">
    <property type="protein sequence ID" value="RDB64170.1"/>
    <property type="molecule type" value="Genomic_DNA"/>
</dbReference>
<dbReference type="InterPro" id="IPR018383">
    <property type="entry name" value="UPF0324_pro"/>
</dbReference>
<keyword evidence="6 7" id="KW-0472">Membrane</keyword>
<evidence type="ECO:0000256" key="5">
    <source>
        <dbReference type="ARBA" id="ARBA00022989"/>
    </source>
</evidence>
<evidence type="ECO:0000313" key="8">
    <source>
        <dbReference type="EMBL" id="RDB64170.1"/>
    </source>
</evidence>
<name>A0A369LXP9_9ACTN</name>
<dbReference type="GO" id="GO:0005886">
    <property type="term" value="C:plasma membrane"/>
    <property type="evidence" value="ECO:0007669"/>
    <property type="project" value="UniProtKB-SubCell"/>
</dbReference>
<organism evidence="8 9">
    <name type="scientific">Gordonibacter pamelaeae</name>
    <dbReference type="NCBI Taxonomy" id="471189"/>
    <lineage>
        <taxon>Bacteria</taxon>
        <taxon>Bacillati</taxon>
        <taxon>Actinomycetota</taxon>
        <taxon>Coriobacteriia</taxon>
        <taxon>Eggerthellales</taxon>
        <taxon>Eggerthellaceae</taxon>
        <taxon>Gordonibacter</taxon>
    </lineage>
</organism>
<sequence>MSTNNTKTNGGGLKSLYLKEDWWAVWIGLGIVVVALILWATGQSGILGALNVKFAGYSDFSGLLPCVTGIFPNAIILYVVLAVIFSIVMGIMGKNVPKFLGGFTLLYVMAILVQILSAWSLAKQFSLEAPVMALIVGIIIGNFVKIPDWFEAGMRTEFYVKTGIVLMGATLPFTLILQSGPVALMQATIIAVSTFLVIYFCASRLFKLEKPFAATLATGGSICGVSASIAIGSAVNAKKEHVSVSISMVVIWATIMVFLLPVVCRALGLSDGASGAWIGTSEFADAAGMAAAAQFGDGAITTFTLMKVVGRDIFVGVWAFILAIISVTMWEKGESADGTRQKPSAGVIWERFPKFVVGFFIASILITVVTLASTPDVAATIDKQVLSPIKGLRGWAFILCFLCIGLTTRFKALAATGWKPFAAFTCGVVVNVALGFLFSTIILNSYWTTVGLG</sequence>
<feature type="transmembrane region" description="Helical" evidence="7">
    <location>
        <begin position="241"/>
        <end position="263"/>
    </location>
</feature>
<gene>
    <name evidence="8" type="ORF">C1877_10665</name>
</gene>
<feature type="transmembrane region" description="Helical" evidence="7">
    <location>
        <begin position="352"/>
        <end position="372"/>
    </location>
</feature>
<feature type="transmembrane region" description="Helical" evidence="7">
    <location>
        <begin position="422"/>
        <end position="447"/>
    </location>
</feature>
<reference evidence="8 9" key="1">
    <citation type="journal article" date="2018" name="Elife">
        <title>Discovery and characterization of a prevalent human gut bacterial enzyme sufficient for the inactivation of a family of plant toxins.</title>
        <authorList>
            <person name="Koppel N."/>
            <person name="Bisanz J.E."/>
            <person name="Pandelia M.E."/>
            <person name="Turnbaugh P.J."/>
            <person name="Balskus E.P."/>
        </authorList>
    </citation>
    <scope>NUCLEOTIDE SEQUENCE [LARGE SCALE GENOMIC DNA]</scope>
    <source>
        <strain evidence="8 9">3C</strain>
    </source>
</reference>
<dbReference type="PANTHER" id="PTHR30106:SF1">
    <property type="entry name" value="UPF0324 MEMBRANE PROTEIN FN0533"/>
    <property type="match status" value="1"/>
</dbReference>
<feature type="transmembrane region" description="Helical" evidence="7">
    <location>
        <begin position="214"/>
        <end position="235"/>
    </location>
</feature>
<feature type="transmembrane region" description="Helical" evidence="7">
    <location>
        <begin position="158"/>
        <end position="177"/>
    </location>
</feature>
<dbReference type="GeneID" id="78360154"/>
<feature type="transmembrane region" description="Helical" evidence="7">
    <location>
        <begin position="392"/>
        <end position="410"/>
    </location>
</feature>
<feature type="transmembrane region" description="Helical" evidence="7">
    <location>
        <begin position="62"/>
        <end position="87"/>
    </location>
</feature>
<evidence type="ECO:0000256" key="7">
    <source>
        <dbReference type="SAM" id="Phobius"/>
    </source>
</evidence>
<feature type="transmembrane region" description="Helical" evidence="7">
    <location>
        <begin position="99"/>
        <end position="121"/>
    </location>
</feature>
<evidence type="ECO:0000256" key="3">
    <source>
        <dbReference type="ARBA" id="ARBA00022475"/>
    </source>
</evidence>
<dbReference type="RefSeq" id="WP_015539521.1">
    <property type="nucleotide sequence ID" value="NZ_CABMMS010000006.1"/>
</dbReference>
<dbReference type="Proteomes" id="UP000254000">
    <property type="component" value="Unassembled WGS sequence"/>
</dbReference>
<feature type="transmembrane region" description="Helical" evidence="7">
    <location>
        <begin position="183"/>
        <end position="202"/>
    </location>
</feature>
<protein>
    <submittedName>
        <fullName evidence="8">Sulfate exporter family transporter</fullName>
    </submittedName>
</protein>
<proteinExistence type="inferred from homology"/>
<comment type="similarity">
    <text evidence="2">Belongs to the UPF0324 family.</text>
</comment>
<feature type="transmembrane region" description="Helical" evidence="7">
    <location>
        <begin position="127"/>
        <end position="146"/>
    </location>
</feature>
<keyword evidence="4 7" id="KW-0812">Transmembrane</keyword>
<feature type="transmembrane region" description="Helical" evidence="7">
    <location>
        <begin position="275"/>
        <end position="293"/>
    </location>
</feature>
<evidence type="ECO:0000256" key="4">
    <source>
        <dbReference type="ARBA" id="ARBA00022692"/>
    </source>
</evidence>
<evidence type="ECO:0000313" key="9">
    <source>
        <dbReference type="Proteomes" id="UP000254000"/>
    </source>
</evidence>
<comment type="caution">
    <text evidence="8">The sequence shown here is derived from an EMBL/GenBank/DDBJ whole genome shotgun (WGS) entry which is preliminary data.</text>
</comment>
<dbReference type="AlphaFoldDB" id="A0A369LXP9"/>
<keyword evidence="9" id="KW-1185">Reference proteome</keyword>
<feature type="transmembrane region" description="Helical" evidence="7">
    <location>
        <begin position="21"/>
        <end position="42"/>
    </location>
</feature>
<feature type="transmembrane region" description="Helical" evidence="7">
    <location>
        <begin position="313"/>
        <end position="331"/>
    </location>
</feature>
<comment type="subcellular location">
    <subcellularLocation>
        <location evidence="1">Cell membrane</location>
        <topology evidence="1">Multi-pass membrane protein</topology>
    </subcellularLocation>
</comment>
<evidence type="ECO:0000256" key="1">
    <source>
        <dbReference type="ARBA" id="ARBA00004651"/>
    </source>
</evidence>
<evidence type="ECO:0000256" key="6">
    <source>
        <dbReference type="ARBA" id="ARBA00023136"/>
    </source>
</evidence>
<accession>A0A369LXP9</accession>
<dbReference type="PANTHER" id="PTHR30106">
    <property type="entry name" value="INNER MEMBRANE PROTEIN YEIH-RELATED"/>
    <property type="match status" value="1"/>
</dbReference>
<keyword evidence="3" id="KW-1003">Cell membrane</keyword>
<dbReference type="Pfam" id="PF03601">
    <property type="entry name" value="Cons_hypoth698"/>
    <property type="match status" value="1"/>
</dbReference>